<gene>
    <name evidence="4" type="primary">mhqN</name>
    <name evidence="4" type="ORF">NCTC10296_01021</name>
</gene>
<accession>A0A1X3CXJ4</accession>
<dbReference type="OrthoDB" id="9784375at2"/>
<reference evidence="4 5" key="1">
    <citation type="submission" date="2018-12" db="EMBL/GenBank/DDBJ databases">
        <authorList>
            <consortium name="Pathogen Informatics"/>
        </authorList>
    </citation>
    <scope>NUCLEOTIDE SEQUENCE [LARGE SCALE GENOMIC DNA]</scope>
    <source>
        <strain evidence="4 5">NCTC10296</strain>
    </source>
</reference>
<dbReference type="Pfam" id="PF00881">
    <property type="entry name" value="Nitroreductase"/>
    <property type="match status" value="1"/>
</dbReference>
<name>A0A1X3CXJ4_9NEIS</name>
<dbReference type="KEGG" id="nci:NCTC10296_01021"/>
<keyword evidence="5" id="KW-1185">Reference proteome</keyword>
<proteinExistence type="inferred from homology"/>
<sequence>MTPFFQLLQQRVSAYGFSDSHITESELQYLITAACHAPSAYHLQNWHFTAVCSEKAKQALYHAAFCQLKIMQAATVIVISGKLTGYQDLSEKLRDSVQAGIIDDETAQSWIASAHATFHNNPQARRDEAIRSASLAAMPLMLAAQEKGWASCPMSGFDVEAVRQTAGLSENLLPVLLVAIGKAADSKQKQKIRSRPELIVI</sequence>
<protein>
    <submittedName>
        <fullName evidence="4">NAD(P)H nitroreductase mhqN</fullName>
        <ecNumber evidence="4">1.-.-.-</ecNumber>
    </submittedName>
</protein>
<dbReference type="InterPro" id="IPR000415">
    <property type="entry name" value="Nitroreductase-like"/>
</dbReference>
<dbReference type="Gene3D" id="3.40.109.10">
    <property type="entry name" value="NADH Oxidase"/>
    <property type="match status" value="1"/>
</dbReference>
<dbReference type="PANTHER" id="PTHR43673:SF12">
    <property type="entry name" value="PROTEIN DRGA"/>
    <property type="match status" value="1"/>
</dbReference>
<evidence type="ECO:0000256" key="2">
    <source>
        <dbReference type="ARBA" id="ARBA00023002"/>
    </source>
</evidence>
<evidence type="ECO:0000313" key="4">
    <source>
        <dbReference type="EMBL" id="VEF00765.1"/>
    </source>
</evidence>
<dbReference type="Proteomes" id="UP000279284">
    <property type="component" value="Chromosome"/>
</dbReference>
<dbReference type="AlphaFoldDB" id="A0A1X3CXJ4"/>
<feature type="domain" description="Nitroreductase" evidence="3">
    <location>
        <begin position="9"/>
        <end position="182"/>
    </location>
</feature>
<dbReference type="PANTHER" id="PTHR43673">
    <property type="entry name" value="NAD(P)H NITROREDUCTASE YDGI-RELATED"/>
    <property type="match status" value="1"/>
</dbReference>
<dbReference type="SUPFAM" id="SSF55469">
    <property type="entry name" value="FMN-dependent nitroreductase-like"/>
    <property type="match status" value="1"/>
</dbReference>
<evidence type="ECO:0000313" key="5">
    <source>
        <dbReference type="Proteomes" id="UP000279284"/>
    </source>
</evidence>
<dbReference type="EC" id="1.-.-.-" evidence="4"/>
<evidence type="ECO:0000259" key="3">
    <source>
        <dbReference type="Pfam" id="PF00881"/>
    </source>
</evidence>
<dbReference type="EMBL" id="LR134313">
    <property type="protein sequence ID" value="VEF00765.1"/>
    <property type="molecule type" value="Genomic_DNA"/>
</dbReference>
<evidence type="ECO:0000256" key="1">
    <source>
        <dbReference type="ARBA" id="ARBA00007118"/>
    </source>
</evidence>
<dbReference type="STRING" id="493.BWD07_06200"/>
<keyword evidence="2 4" id="KW-0560">Oxidoreductase</keyword>
<dbReference type="RefSeq" id="WP_085416504.1">
    <property type="nucleotide sequence ID" value="NZ_CAUJPY010000015.1"/>
</dbReference>
<comment type="similarity">
    <text evidence="1">Belongs to the nitroreductase family.</text>
</comment>
<organism evidence="4 5">
    <name type="scientific">Neisseria canis</name>
    <dbReference type="NCBI Taxonomy" id="493"/>
    <lineage>
        <taxon>Bacteria</taxon>
        <taxon>Pseudomonadati</taxon>
        <taxon>Pseudomonadota</taxon>
        <taxon>Betaproteobacteria</taxon>
        <taxon>Neisseriales</taxon>
        <taxon>Neisseriaceae</taxon>
        <taxon>Neisseria</taxon>
    </lineage>
</organism>
<dbReference type="GO" id="GO:0016491">
    <property type="term" value="F:oxidoreductase activity"/>
    <property type="evidence" value="ECO:0007669"/>
    <property type="project" value="UniProtKB-KW"/>
</dbReference>
<dbReference type="InterPro" id="IPR029479">
    <property type="entry name" value="Nitroreductase"/>
</dbReference>